<organism evidence="2 3">
    <name type="scientific">Blomia tropicalis</name>
    <name type="common">Mite</name>
    <dbReference type="NCBI Taxonomy" id="40697"/>
    <lineage>
        <taxon>Eukaryota</taxon>
        <taxon>Metazoa</taxon>
        <taxon>Ecdysozoa</taxon>
        <taxon>Arthropoda</taxon>
        <taxon>Chelicerata</taxon>
        <taxon>Arachnida</taxon>
        <taxon>Acari</taxon>
        <taxon>Acariformes</taxon>
        <taxon>Sarcoptiformes</taxon>
        <taxon>Astigmata</taxon>
        <taxon>Glycyphagoidea</taxon>
        <taxon>Echimyopodidae</taxon>
        <taxon>Blomia</taxon>
    </lineage>
</organism>
<protein>
    <submittedName>
        <fullName evidence="2">Uncharacterized protein</fullName>
    </submittedName>
</protein>
<dbReference type="EMBL" id="JAPWDV010000003">
    <property type="protein sequence ID" value="KAJ6216338.1"/>
    <property type="molecule type" value="Genomic_DNA"/>
</dbReference>
<evidence type="ECO:0000313" key="2">
    <source>
        <dbReference type="EMBL" id="KAJ6216338.1"/>
    </source>
</evidence>
<dbReference type="Proteomes" id="UP001142055">
    <property type="component" value="Chromosome 3"/>
</dbReference>
<evidence type="ECO:0000313" key="3">
    <source>
        <dbReference type="Proteomes" id="UP001142055"/>
    </source>
</evidence>
<evidence type="ECO:0000256" key="1">
    <source>
        <dbReference type="SAM" id="MobiDB-lite"/>
    </source>
</evidence>
<comment type="caution">
    <text evidence="2">The sequence shown here is derived from an EMBL/GenBank/DDBJ whole genome shotgun (WGS) entry which is preliminary data.</text>
</comment>
<reference evidence="2" key="1">
    <citation type="submission" date="2022-12" db="EMBL/GenBank/DDBJ databases">
        <title>Genome assemblies of Blomia tropicalis.</title>
        <authorList>
            <person name="Cui Y."/>
        </authorList>
    </citation>
    <scope>NUCLEOTIDE SEQUENCE</scope>
    <source>
        <tissue evidence="2">Adult mites</tissue>
    </source>
</reference>
<feature type="region of interest" description="Disordered" evidence="1">
    <location>
        <begin position="1"/>
        <end position="24"/>
    </location>
</feature>
<gene>
    <name evidence="2" type="ORF">RDWZM_007495</name>
</gene>
<proteinExistence type="predicted"/>
<sequence>MRHRSRMETGLNHQNKKKKRAAIVGNGSNFVQTINESHTIDHHTSGHTFDVDETNNSINDRIQETSVVIMM</sequence>
<accession>A0A9Q0RI22</accession>
<name>A0A9Q0RI22_BLOTA</name>
<keyword evidence="3" id="KW-1185">Reference proteome</keyword>
<dbReference type="AlphaFoldDB" id="A0A9Q0RI22"/>